<dbReference type="InterPro" id="IPR023577">
    <property type="entry name" value="CYTH_domain"/>
</dbReference>
<dbReference type="CDD" id="cd07890">
    <property type="entry name" value="CYTH-like_AC_IV-like"/>
    <property type="match status" value="1"/>
</dbReference>
<evidence type="ECO:0000259" key="1">
    <source>
        <dbReference type="PROSITE" id="PS51707"/>
    </source>
</evidence>
<dbReference type="EMBL" id="PYOC01000010">
    <property type="protein sequence ID" value="PSV44142.1"/>
    <property type="molecule type" value="Genomic_DNA"/>
</dbReference>
<evidence type="ECO:0000313" key="3">
    <source>
        <dbReference type="Proteomes" id="UP000241803"/>
    </source>
</evidence>
<dbReference type="Proteomes" id="UP000241803">
    <property type="component" value="Unassembled WGS sequence"/>
</dbReference>
<evidence type="ECO:0000313" key="2">
    <source>
        <dbReference type="EMBL" id="PSV44142.1"/>
    </source>
</evidence>
<dbReference type="Pfam" id="PF01928">
    <property type="entry name" value="CYTH"/>
    <property type="match status" value="1"/>
</dbReference>
<keyword evidence="3" id="KW-1185">Reference proteome</keyword>
<reference evidence="2 3" key="1">
    <citation type="submission" date="2018-03" db="EMBL/GenBank/DDBJ databases">
        <title>Whole genome sequencing of Histamine producing bacteria.</title>
        <authorList>
            <person name="Butler K."/>
        </authorList>
    </citation>
    <scope>NUCLEOTIDE SEQUENCE [LARGE SCALE GENOMIC DNA]</scope>
    <source>
        <strain evidence="2 3">ATCC 19614</strain>
    </source>
</reference>
<dbReference type="Gene3D" id="2.40.320.10">
    <property type="entry name" value="Hypothetical Protein Pfu-838710-001"/>
    <property type="match status" value="1"/>
</dbReference>
<dbReference type="RefSeq" id="WP_107255259.1">
    <property type="nucleotide sequence ID" value="NZ_PYOC01000010.1"/>
</dbReference>
<dbReference type="PANTHER" id="PTHR21028:SF2">
    <property type="entry name" value="CYTH DOMAIN-CONTAINING PROTEIN"/>
    <property type="match status" value="1"/>
</dbReference>
<feature type="domain" description="CYTH" evidence="1">
    <location>
        <begin position="8"/>
        <end position="180"/>
    </location>
</feature>
<dbReference type="InterPro" id="IPR008173">
    <property type="entry name" value="Adenylyl_cyclase_CyaB"/>
</dbReference>
<dbReference type="AlphaFoldDB" id="A0A2T3L472"/>
<sequence>MTQHFKGKYEVELKYKLTSKTQFLSYLQGMNPEIMLEDNLEHDCYFDFVGGSPLKEQNKSVCIRNMQPSGIKLWIVKGPEADRCEAVNITDSDKAKSMLLTMGFNLVLELRKTRSIYFIGKFHATVDHLEGLGDFAELAIMTDDESMLGQYKQELLELAAKLGLTDAQLESRSYREMQTLQG</sequence>
<dbReference type="PROSITE" id="PS51707">
    <property type="entry name" value="CYTH"/>
    <property type="match status" value="1"/>
</dbReference>
<proteinExistence type="predicted"/>
<gene>
    <name evidence="2" type="primary">cyaB</name>
    <name evidence="2" type="ORF">C9J47_21040</name>
</gene>
<dbReference type="SMART" id="SM01118">
    <property type="entry name" value="CYTH"/>
    <property type="match status" value="1"/>
</dbReference>
<dbReference type="NCBIfam" id="TIGR00318">
    <property type="entry name" value="cyaB"/>
    <property type="match status" value="1"/>
</dbReference>
<dbReference type="PANTHER" id="PTHR21028">
    <property type="entry name" value="SI:CH211-156B7.4"/>
    <property type="match status" value="1"/>
</dbReference>
<comment type="caution">
    <text evidence="2">The sequence shown here is derived from an EMBL/GenBank/DDBJ whole genome shotgun (WGS) entry which is preliminary data.</text>
</comment>
<accession>A0A2T3L472</accession>
<dbReference type="SUPFAM" id="SSF55154">
    <property type="entry name" value="CYTH-like phosphatases"/>
    <property type="match status" value="1"/>
</dbReference>
<organism evidence="2 3">
    <name type="scientific">Photobacterium indicum</name>
    <dbReference type="NCBI Taxonomy" id="81447"/>
    <lineage>
        <taxon>Bacteria</taxon>
        <taxon>Pseudomonadati</taxon>
        <taxon>Pseudomonadota</taxon>
        <taxon>Gammaproteobacteria</taxon>
        <taxon>Vibrionales</taxon>
        <taxon>Vibrionaceae</taxon>
        <taxon>Photobacterium</taxon>
    </lineage>
</organism>
<dbReference type="InterPro" id="IPR033469">
    <property type="entry name" value="CYTH-like_dom_sf"/>
</dbReference>
<name>A0A2T3L472_9GAMM</name>
<protein>
    <submittedName>
        <fullName evidence="2">Class IV adenylate cyclase</fullName>
    </submittedName>
</protein>